<reference evidence="4 5" key="1">
    <citation type="submission" date="2019-12" db="EMBL/GenBank/DDBJ databases">
        <authorList>
            <person name="Alioto T."/>
            <person name="Alioto T."/>
            <person name="Gomez Garrido J."/>
        </authorList>
    </citation>
    <scope>NUCLEOTIDE SEQUENCE [LARGE SCALE GENOMIC DNA]</scope>
</reference>
<feature type="transmembrane region" description="Helical" evidence="1">
    <location>
        <begin position="567"/>
        <end position="589"/>
    </location>
</feature>
<dbReference type="OrthoDB" id="6408118at2759"/>
<name>A0A8S0TM80_OLEEU</name>
<dbReference type="Proteomes" id="UP000594638">
    <property type="component" value="Unassembled WGS sequence"/>
</dbReference>
<dbReference type="InterPro" id="IPR002656">
    <property type="entry name" value="Acyl_transf_3_dom"/>
</dbReference>
<sequence length="724" mass="83531">MKHQVWSYSGSFPPGGLLDGQLSDLGLFRGCVDLKQPETGSHPATYCVLGFRPIIPSRKRFHLIFEREPEELLRLFKPEDYLTHMARMAQYFHYVYMKTGLCIPSECSPVDVQQVAKTVGRKLALMSAPVKCFTRAKVNSTETDLENLEDREPVLVDLNQRPNTKQLVSLALIGGFFSIVFAVTLWHCLEIMWRSMRSRGFFTIGDDNDEPNEDLEKNHNLNNHRHEIVLNIKPEEHTTSRLGTFKRSAFHYFSMITNSQEFWDISLRSSEIRCLHGLRTFSMVWIICVHTLQYNEWAGFTRIFENVASFQNPLVQPLINANYVVDNFFLMSGLLAAYTTWRTHSTKGSSEFSMAKSLLGRYLRLTPQVLLISLMYICLPLLGSSGPFWFDMTHYASKYCEKNWWVNLLHIQAFYRDEEMCNLVGWWISVDMFYYLIGLMLLWLILNKRVQLAFSCTCLYVAYCTFIHAWRHYTGGFEPNNLALVPQVQEVWTEFVIKFFWSPYPHAFVFSLGLWLGYMLANNLGRDQVKRWSRWGWFLSLTTLLTINMSSRLWTTGTLTMSPEKQYIATIYNVVCVFGWSSSLGWIIVACHYGCAPTLDRLLSTNLSVMLSKASFIIYLSHMLIVRSFFGSQYNLLEVSIMNISLIIVGMIVISTIFGVFLCIAFEGPCLKFQRLILSKIKTGNKSPRTAAFHDVELKQNLETKVQSEEDKNTQSPTSVTLLK</sequence>
<comment type="caution">
    <text evidence="4">The sequence shown here is derived from an EMBL/GenBank/DDBJ whole genome shotgun (WGS) entry which is preliminary data.</text>
</comment>
<evidence type="ECO:0000259" key="3">
    <source>
        <dbReference type="Pfam" id="PF20146"/>
    </source>
</evidence>
<protein>
    <submittedName>
        <fullName evidence="4">Nose resistant to fluoxetine 6-like</fullName>
    </submittedName>
</protein>
<keyword evidence="1" id="KW-0472">Membrane</keyword>
<keyword evidence="1" id="KW-0812">Transmembrane</keyword>
<gene>
    <name evidence="4" type="ORF">OLEA9_A059097</name>
</gene>
<feature type="transmembrane region" description="Helical" evidence="1">
    <location>
        <begin position="610"/>
        <end position="630"/>
    </location>
</feature>
<organism evidence="4 5">
    <name type="scientific">Olea europaea subsp. europaea</name>
    <dbReference type="NCBI Taxonomy" id="158383"/>
    <lineage>
        <taxon>Eukaryota</taxon>
        <taxon>Viridiplantae</taxon>
        <taxon>Streptophyta</taxon>
        <taxon>Embryophyta</taxon>
        <taxon>Tracheophyta</taxon>
        <taxon>Spermatophyta</taxon>
        <taxon>Magnoliopsida</taxon>
        <taxon>eudicotyledons</taxon>
        <taxon>Gunneridae</taxon>
        <taxon>Pentapetalae</taxon>
        <taxon>asterids</taxon>
        <taxon>lamiids</taxon>
        <taxon>Lamiales</taxon>
        <taxon>Oleaceae</taxon>
        <taxon>Oleeae</taxon>
        <taxon>Olea</taxon>
    </lineage>
</organism>
<feature type="transmembrane region" description="Helical" evidence="1">
    <location>
        <begin position="167"/>
        <end position="189"/>
    </location>
</feature>
<dbReference type="EMBL" id="CACTIH010007260">
    <property type="protein sequence ID" value="CAA3006477.1"/>
    <property type="molecule type" value="Genomic_DNA"/>
</dbReference>
<evidence type="ECO:0000256" key="1">
    <source>
        <dbReference type="SAM" id="Phobius"/>
    </source>
</evidence>
<dbReference type="AlphaFoldDB" id="A0A8S0TM80"/>
<feature type="domain" description="Acyltransferase 3" evidence="2">
    <location>
        <begin position="274"/>
        <end position="658"/>
    </location>
</feature>
<keyword evidence="5" id="KW-1185">Reference proteome</keyword>
<dbReference type="PANTHER" id="PTHR11161">
    <property type="entry name" value="O-ACYLTRANSFERASE"/>
    <property type="match status" value="1"/>
</dbReference>
<feature type="transmembrane region" description="Helical" evidence="1">
    <location>
        <begin position="504"/>
        <end position="524"/>
    </location>
</feature>
<feature type="transmembrane region" description="Helical" evidence="1">
    <location>
        <begin position="452"/>
        <end position="470"/>
    </location>
</feature>
<evidence type="ECO:0000313" key="4">
    <source>
        <dbReference type="EMBL" id="CAA3006477.1"/>
    </source>
</evidence>
<dbReference type="PANTHER" id="PTHR11161:SF0">
    <property type="entry name" value="O-ACYLTRANSFERASE LIKE PROTEIN"/>
    <property type="match status" value="1"/>
</dbReference>
<dbReference type="GO" id="GO:0016747">
    <property type="term" value="F:acyltransferase activity, transferring groups other than amino-acyl groups"/>
    <property type="evidence" value="ECO:0007669"/>
    <property type="project" value="InterPro"/>
</dbReference>
<dbReference type="InterPro" id="IPR052728">
    <property type="entry name" value="O2_lipid_transport_reg"/>
</dbReference>
<accession>A0A8S0TM80</accession>
<feature type="domain" description="Nose resistant-to-fluoxetine protein N-terminal" evidence="3">
    <location>
        <begin position="5"/>
        <end position="115"/>
    </location>
</feature>
<feature type="transmembrane region" description="Helical" evidence="1">
    <location>
        <begin position="642"/>
        <end position="666"/>
    </location>
</feature>
<feature type="transmembrane region" description="Helical" evidence="1">
    <location>
        <begin position="424"/>
        <end position="445"/>
    </location>
</feature>
<dbReference type="Pfam" id="PF01757">
    <property type="entry name" value="Acyl_transf_3"/>
    <property type="match status" value="1"/>
</dbReference>
<keyword evidence="1" id="KW-1133">Transmembrane helix</keyword>
<evidence type="ECO:0000259" key="2">
    <source>
        <dbReference type="Pfam" id="PF01757"/>
    </source>
</evidence>
<dbReference type="Pfam" id="PF20146">
    <property type="entry name" value="NRF"/>
    <property type="match status" value="1"/>
</dbReference>
<dbReference type="InterPro" id="IPR006621">
    <property type="entry name" value="Nose-resist-to-fluoxetine_N"/>
</dbReference>
<dbReference type="Gramene" id="OE9A059097T1">
    <property type="protein sequence ID" value="OE9A059097C1"/>
    <property type="gene ID" value="OE9A059097"/>
</dbReference>
<feature type="transmembrane region" description="Helical" evidence="1">
    <location>
        <begin position="536"/>
        <end position="555"/>
    </location>
</feature>
<evidence type="ECO:0000313" key="5">
    <source>
        <dbReference type="Proteomes" id="UP000594638"/>
    </source>
</evidence>
<feature type="transmembrane region" description="Helical" evidence="1">
    <location>
        <begin position="362"/>
        <end position="382"/>
    </location>
</feature>
<proteinExistence type="predicted"/>